<gene>
    <name evidence="2" type="ORF">EDC34_10819</name>
</gene>
<organism evidence="2 3">
    <name type="scientific">Thermomonas haemolytica</name>
    <dbReference type="NCBI Taxonomy" id="141949"/>
    <lineage>
        <taxon>Bacteria</taxon>
        <taxon>Pseudomonadati</taxon>
        <taxon>Pseudomonadota</taxon>
        <taxon>Gammaproteobacteria</taxon>
        <taxon>Lysobacterales</taxon>
        <taxon>Lysobacteraceae</taxon>
        <taxon>Thermomonas</taxon>
    </lineage>
</organism>
<sequence>MYQFNLNEQFSKAAGQFAEAAANVNRLALANAEKAFGLHMAALEENINATFAFAGELVGVRDAEALKTVWPKGLQVARANAERSLGAAQEAFAHTLKTNEAIGALAKSQFEQAGAQVKAEVEKAAKAGAKAAK</sequence>
<dbReference type="Proteomes" id="UP000295414">
    <property type="component" value="Unassembled WGS sequence"/>
</dbReference>
<evidence type="ECO:0000259" key="1">
    <source>
        <dbReference type="Pfam" id="PF09361"/>
    </source>
</evidence>
<accession>A0A4R3N165</accession>
<proteinExistence type="predicted"/>
<name>A0A4R3N165_9GAMM</name>
<feature type="domain" description="Phasin" evidence="1">
    <location>
        <begin position="8"/>
        <end position="110"/>
    </location>
</feature>
<protein>
    <submittedName>
        <fullName evidence="2">Phasin protein</fullName>
    </submittedName>
</protein>
<dbReference type="InterPro" id="IPR018968">
    <property type="entry name" value="Phasin"/>
</dbReference>
<comment type="caution">
    <text evidence="2">The sequence shown here is derived from an EMBL/GenBank/DDBJ whole genome shotgun (WGS) entry which is preliminary data.</text>
</comment>
<evidence type="ECO:0000313" key="2">
    <source>
        <dbReference type="EMBL" id="TCT21801.1"/>
    </source>
</evidence>
<dbReference type="Pfam" id="PF09361">
    <property type="entry name" value="Phasin_2"/>
    <property type="match status" value="1"/>
</dbReference>
<reference evidence="2 3" key="1">
    <citation type="submission" date="2019-03" db="EMBL/GenBank/DDBJ databases">
        <title>Genomic Encyclopedia of Type Strains, Phase IV (KMG-IV): sequencing the most valuable type-strain genomes for metagenomic binning, comparative biology and taxonomic classification.</title>
        <authorList>
            <person name="Goeker M."/>
        </authorList>
    </citation>
    <scope>NUCLEOTIDE SEQUENCE [LARGE SCALE GENOMIC DNA]</scope>
    <source>
        <strain evidence="2 3">DSM 13605</strain>
    </source>
</reference>
<dbReference type="RefSeq" id="WP_114960667.1">
    <property type="nucleotide sequence ID" value="NZ_QLKV01000009.1"/>
</dbReference>
<dbReference type="EMBL" id="SMAP01000008">
    <property type="protein sequence ID" value="TCT21801.1"/>
    <property type="molecule type" value="Genomic_DNA"/>
</dbReference>
<evidence type="ECO:0000313" key="3">
    <source>
        <dbReference type="Proteomes" id="UP000295414"/>
    </source>
</evidence>
<dbReference type="AlphaFoldDB" id="A0A4R3N165"/>
<keyword evidence="3" id="KW-1185">Reference proteome</keyword>